<dbReference type="CDD" id="cd19531">
    <property type="entry name" value="LCL_NRPS-like"/>
    <property type="match status" value="1"/>
</dbReference>
<dbReference type="InterPro" id="IPR000873">
    <property type="entry name" value="AMP-dep_synth/lig_dom"/>
</dbReference>
<dbReference type="GO" id="GO:0009239">
    <property type="term" value="P:enterobactin biosynthetic process"/>
    <property type="evidence" value="ECO:0007669"/>
    <property type="project" value="TreeGrafter"/>
</dbReference>
<dbReference type="NCBIfam" id="TIGR01733">
    <property type="entry name" value="AA-adenyl-dom"/>
    <property type="match status" value="2"/>
</dbReference>
<dbReference type="FunFam" id="3.30.300.30:FF:000010">
    <property type="entry name" value="Enterobactin synthetase component F"/>
    <property type="match status" value="2"/>
</dbReference>
<dbReference type="Pfam" id="PF00668">
    <property type="entry name" value="Condensation"/>
    <property type="match status" value="2"/>
</dbReference>
<evidence type="ECO:0000259" key="5">
    <source>
        <dbReference type="PROSITE" id="PS50075"/>
    </source>
</evidence>
<dbReference type="GO" id="GO:0005829">
    <property type="term" value="C:cytosol"/>
    <property type="evidence" value="ECO:0007669"/>
    <property type="project" value="TreeGrafter"/>
</dbReference>
<name>A0A7W5BGH5_9BURK</name>
<dbReference type="PANTHER" id="PTHR45527">
    <property type="entry name" value="NONRIBOSOMAL PEPTIDE SYNTHETASE"/>
    <property type="match status" value="1"/>
</dbReference>
<dbReference type="FunFam" id="3.30.559.30:FF:000001">
    <property type="entry name" value="Non-ribosomal peptide synthetase"/>
    <property type="match status" value="1"/>
</dbReference>
<dbReference type="InterPro" id="IPR025110">
    <property type="entry name" value="AMP-bd_C"/>
</dbReference>
<dbReference type="InterPro" id="IPR009081">
    <property type="entry name" value="PP-bd_ACP"/>
</dbReference>
<dbReference type="Gene3D" id="3.40.50.980">
    <property type="match status" value="4"/>
</dbReference>
<dbReference type="Gene3D" id="1.10.1200.10">
    <property type="entry name" value="ACP-like"/>
    <property type="match status" value="2"/>
</dbReference>
<dbReference type="FunFam" id="3.40.50.980:FF:000002">
    <property type="entry name" value="Enterobactin synthetase component F"/>
    <property type="match status" value="2"/>
</dbReference>
<gene>
    <name evidence="6" type="ORF">FHS03_005572</name>
</gene>
<dbReference type="SMART" id="SM00823">
    <property type="entry name" value="PKS_PP"/>
    <property type="match status" value="2"/>
</dbReference>
<dbReference type="CDD" id="cd19544">
    <property type="entry name" value="E-C_NRPS"/>
    <property type="match status" value="1"/>
</dbReference>
<dbReference type="Gene3D" id="3.30.559.10">
    <property type="entry name" value="Chloramphenicol acetyltransferase-like domain"/>
    <property type="match status" value="2"/>
</dbReference>
<dbReference type="GO" id="GO:0072330">
    <property type="term" value="P:monocarboxylic acid biosynthetic process"/>
    <property type="evidence" value="ECO:0007669"/>
    <property type="project" value="UniProtKB-ARBA"/>
</dbReference>
<dbReference type="NCBIfam" id="NF003417">
    <property type="entry name" value="PRK04813.1"/>
    <property type="match status" value="2"/>
</dbReference>
<evidence type="ECO:0000313" key="6">
    <source>
        <dbReference type="EMBL" id="MBB3122471.1"/>
    </source>
</evidence>
<dbReference type="FunFam" id="2.30.38.10:FF:000001">
    <property type="entry name" value="Non-ribosomal peptide synthetase PvdI"/>
    <property type="match status" value="2"/>
</dbReference>
<dbReference type="Gene3D" id="2.30.38.10">
    <property type="entry name" value="Luciferase, Domain 3"/>
    <property type="match status" value="2"/>
</dbReference>
<dbReference type="GO" id="GO:0009366">
    <property type="term" value="C:enterobactin synthetase complex"/>
    <property type="evidence" value="ECO:0007669"/>
    <property type="project" value="TreeGrafter"/>
</dbReference>
<dbReference type="InterPro" id="IPR020806">
    <property type="entry name" value="PKS_PP-bd"/>
</dbReference>
<dbReference type="InterPro" id="IPR006162">
    <property type="entry name" value="Ppantetheine_attach_site"/>
</dbReference>
<keyword evidence="2" id="KW-0596">Phosphopantetheine</keyword>
<accession>A0A7W5BGH5</accession>
<dbReference type="FunFam" id="3.40.50.12780:FF:000012">
    <property type="entry name" value="Non-ribosomal peptide synthetase"/>
    <property type="match status" value="2"/>
</dbReference>
<dbReference type="PANTHER" id="PTHR45527:SF14">
    <property type="entry name" value="PLIPASTATIN SYNTHASE SUBUNIT B"/>
    <property type="match status" value="1"/>
</dbReference>
<dbReference type="InterPro" id="IPR010071">
    <property type="entry name" value="AA_adenyl_dom"/>
</dbReference>
<dbReference type="PROSITE" id="PS50075">
    <property type="entry name" value="CARRIER"/>
    <property type="match status" value="2"/>
</dbReference>
<dbReference type="SUPFAM" id="SSF47336">
    <property type="entry name" value="ACP-like"/>
    <property type="match status" value="2"/>
</dbReference>
<dbReference type="Proteomes" id="UP000541535">
    <property type="component" value="Unassembled WGS sequence"/>
</dbReference>
<dbReference type="InterPro" id="IPR001242">
    <property type="entry name" value="Condensation_dom"/>
</dbReference>
<comment type="caution">
    <text evidence="6">The sequence shown here is derived from an EMBL/GenBank/DDBJ whole genome shotgun (WGS) entry which is preliminary data.</text>
</comment>
<dbReference type="SUPFAM" id="SSF56801">
    <property type="entry name" value="Acetyl-CoA synthetase-like"/>
    <property type="match status" value="2"/>
</dbReference>
<dbReference type="GO" id="GO:0047527">
    <property type="term" value="F:2,3-dihydroxybenzoate-serine ligase activity"/>
    <property type="evidence" value="ECO:0007669"/>
    <property type="project" value="TreeGrafter"/>
</dbReference>
<dbReference type="EMBL" id="JACHXD010000036">
    <property type="protein sequence ID" value="MBB3122471.1"/>
    <property type="molecule type" value="Genomic_DNA"/>
</dbReference>
<dbReference type="PROSITE" id="PS00455">
    <property type="entry name" value="AMP_BINDING"/>
    <property type="match status" value="2"/>
</dbReference>
<dbReference type="GO" id="GO:0031177">
    <property type="term" value="F:phosphopantetheine binding"/>
    <property type="evidence" value="ECO:0007669"/>
    <property type="project" value="InterPro"/>
</dbReference>
<keyword evidence="3" id="KW-0597">Phosphoprotein</keyword>
<evidence type="ECO:0000256" key="3">
    <source>
        <dbReference type="ARBA" id="ARBA00022553"/>
    </source>
</evidence>
<evidence type="ECO:0000256" key="4">
    <source>
        <dbReference type="ARBA" id="ARBA00022598"/>
    </source>
</evidence>
<keyword evidence="7" id="KW-1185">Reference proteome</keyword>
<feature type="domain" description="Carrier" evidence="5">
    <location>
        <begin position="1054"/>
        <end position="1129"/>
    </location>
</feature>
<dbReference type="CDD" id="cd17643">
    <property type="entry name" value="A_NRPS_Cytc1-like"/>
    <property type="match status" value="1"/>
</dbReference>
<dbReference type="Gene3D" id="3.30.300.30">
    <property type="match status" value="2"/>
</dbReference>
<feature type="domain" description="Carrier" evidence="5">
    <location>
        <begin position="2112"/>
        <end position="2187"/>
    </location>
</feature>
<dbReference type="GO" id="GO:0043041">
    <property type="term" value="P:amino acid activation for nonribosomal peptide biosynthetic process"/>
    <property type="evidence" value="ECO:0007669"/>
    <property type="project" value="TreeGrafter"/>
</dbReference>
<dbReference type="InterPro" id="IPR045851">
    <property type="entry name" value="AMP-bd_C_sf"/>
</dbReference>
<dbReference type="CDD" id="cd17646">
    <property type="entry name" value="A_NRPS_AB3403-like"/>
    <property type="match status" value="1"/>
</dbReference>
<dbReference type="PROSITE" id="PS00012">
    <property type="entry name" value="PHOSPHOPANTETHEINE"/>
    <property type="match status" value="2"/>
</dbReference>
<organism evidence="6 7">
    <name type="scientific">Pseudoduganella violacea</name>
    <dbReference type="NCBI Taxonomy" id="1715466"/>
    <lineage>
        <taxon>Bacteria</taxon>
        <taxon>Pseudomonadati</taxon>
        <taxon>Pseudomonadota</taxon>
        <taxon>Betaproteobacteria</taxon>
        <taxon>Burkholderiales</taxon>
        <taxon>Oxalobacteraceae</taxon>
        <taxon>Telluria group</taxon>
        <taxon>Pseudoduganella</taxon>
    </lineage>
</organism>
<dbReference type="FunFam" id="1.10.1200.10:FF:000016">
    <property type="entry name" value="Non-ribosomal peptide synthase"/>
    <property type="match status" value="2"/>
</dbReference>
<protein>
    <submittedName>
        <fullName evidence="6">Amino acid adenylation domain-containing protein</fullName>
    </submittedName>
</protein>
<reference evidence="6 7" key="1">
    <citation type="submission" date="2020-08" db="EMBL/GenBank/DDBJ databases">
        <title>Genomic Encyclopedia of Type Strains, Phase III (KMG-III): the genomes of soil and plant-associated and newly described type strains.</title>
        <authorList>
            <person name="Whitman W."/>
        </authorList>
    </citation>
    <scope>NUCLEOTIDE SEQUENCE [LARGE SCALE GENOMIC DNA]</scope>
    <source>
        <strain evidence="6 7">CECT 8897</strain>
    </source>
</reference>
<dbReference type="Pfam" id="PF00550">
    <property type="entry name" value="PP-binding"/>
    <property type="match status" value="2"/>
</dbReference>
<comment type="cofactor">
    <cofactor evidence="1">
        <name>pantetheine 4'-phosphate</name>
        <dbReference type="ChEBI" id="CHEBI:47942"/>
    </cofactor>
</comment>
<evidence type="ECO:0000313" key="7">
    <source>
        <dbReference type="Proteomes" id="UP000541535"/>
    </source>
</evidence>
<dbReference type="Pfam" id="PF13193">
    <property type="entry name" value="AMP-binding_C"/>
    <property type="match status" value="2"/>
</dbReference>
<dbReference type="Gene3D" id="3.30.559.30">
    <property type="entry name" value="Nonribosomal peptide synthetase, condensation domain"/>
    <property type="match status" value="2"/>
</dbReference>
<keyword evidence="4" id="KW-0436">Ligase</keyword>
<dbReference type="SUPFAM" id="SSF52777">
    <property type="entry name" value="CoA-dependent acyltransferases"/>
    <property type="match status" value="4"/>
</dbReference>
<dbReference type="Pfam" id="PF00501">
    <property type="entry name" value="AMP-binding"/>
    <property type="match status" value="2"/>
</dbReference>
<evidence type="ECO:0000256" key="1">
    <source>
        <dbReference type="ARBA" id="ARBA00001957"/>
    </source>
</evidence>
<evidence type="ECO:0000256" key="2">
    <source>
        <dbReference type="ARBA" id="ARBA00022450"/>
    </source>
</evidence>
<dbReference type="InterPro" id="IPR023213">
    <property type="entry name" value="CAT-like_dom_sf"/>
</dbReference>
<dbReference type="InterPro" id="IPR020845">
    <property type="entry name" value="AMP-binding_CS"/>
</dbReference>
<sequence length="2205" mass="242934">MQLVERLRQQGLQTDIRMLFAQPTLAALAGAVNEAALGGEVAVPPNAIPAGCTAITPDMLPLVSLSAREIEQITATVPGSAANIQDIYPVAPLQEGILFHHLLQTEGDPYLTSTVLAFDSRQRLDGFVSALQQVIDRHDVLRTSVLWEGLPEPVQVVWRRAPFALDLPQLPPGDTEAQLRALADPRSFRLDVRKAPLLHGFAAFDGKQQRWLLQLLLHHMVLDHTTLDVMFREVGLIQAGRTLELDEPVPFRNFVAVARQAGKAQEHEAYFRSQLGDVEEATAPFGLDDIKGDGSRVDEVQQRLASELARRLRRQARAAGVSAASLFHWAWALVLAASTGREDVVFGTVLFGRMQGGAGADRAMGLFINTLPLRIRLGETGVLDGVRQTQALLAELMQHEHAPLALAQRCSAVPATVPLFTALLNYRHSANERVDQQEGSGWEQGIEMLSAHERTNYPFGLSVDDLGEDFDVSVQIAEPVGAARIAGYLLRALEQTADALEQAPQKPAWRLDIVGDEERRVMLEQWSGMGQSYPQSLCLNQLFERQAELRPDALAVEYEEHSLSYRELNEQANRLAHYLRQMGAQPEQRVAICMQRSLDMVVAILAVLKSGAAYVPLDPAYPQERLAFMLEDSRPVVVVAQAELSEQLPAVDGMRLVLIDGGQRPWQELSTQNPSAAALGLSPQSLAYIIYTSGSTGQPKGVMVEHRNVTRLFDATRDWFHFDHQDAWTLFHSFAFDFSVWELWGALLYGGRLVVVPYLTTRSPQDFYRLLCERGVTVLNQTPSAFQQILDRQGETPHRLRHIVFGGEALEVASLARWFGREDSAATRLTNMYGITETTVHVTYREIVAADLDGRREGSPIGQPISDLRLYLLDAHGRPVAQGVTGEIHVGGAGVARGYLNRADLTRQRFLPDPFSADAGARMYKTGDLGRWLADGKMEYLGRNDQQVKIRGFRIELGEIEAQLGRLPGVREAAVLPRDDGHGDQRLVAWIVPQEADVDASAIQQALAAVLPVHMVPAAYVQLSALPLTPNGKLDRKALPTPDGAAYAHQRYEAPQGSVESALAELWRELLQLEQVGRNDHFFELGGHSLLAVQLVSRLRQKLGVEVALAGLFARPVLHAFATLVSAAAASSLPDVVSDARPSQLPLSFAQQRLWFVTQMGGQASTAYNMLRGWRIAGAIDVHALQAALTLIVQRHEVLRTTVQVPDGQPMQRIAVDANFTLLRQNFGAAMPQQSREAEIERWSRVEAGQPFDLEQGPLIRGRLLSFDDQDHVLLLALHHLIGDGWSLDLLLRELQALYRAAPDSLPMPALQYADYTLWQWRWVEGPVRQIQLGYWQRQLQGAPALITLPTDRPRPALQQYAGQSLAFELDAALTAALRRLAHKHGVTLYMVVLAAWGALTARLAGQDEVVIGTPVANRNRLELEGVVGLLANTLAIRIDVGGSPSVASLLSQVRQRVLQAQSHQDIPFEQVVDALKPQRALSHSPLFQLMFAWQTGAHASLSLGGAPLQELPLELTASAFDLSLELVEGESLVSGALTFSTALFERATVSRYAAHLKALLAGMVRDDAQAVDRFGLMSDAETAQILRGWNRTQRDYRRDLCLHEIIEEQVRLRPQAVAVEDGERRLSYRELDEQANQLARQLRAMGVGPDQRVALCLERSAEMVVGLLAVLKAGGAYVPLDPGYPAERLAFMLRDSAPRVLLAQGRAIEAIELPEGLPVLHLDGAERPWLELSAQALPVAELGLTPSHLAYVIYTSGSTGQPKGVMNEHGGIVNRLLWMQEAYRLQPDEAVLQKTPFSFDVSVWEFFWPLMRGARLVMARPDGHRDPAYLADTVARRGITTLHFVPSMLQAFLDSGEAARCGSLKRVLCSGEALPAALARRFLRELPGVQLHNLYGPTEAAVDVTAWHCAGPELPDSIPLGRPVANTRMYVLDRHGQPVPAGVAGEIHIGGVQVARGYLNRPELTRERFVPDPYAGEDGARLYKTGDLGRWLADGTLEYLGRNDHQVKLRGQRIELGEIEAQLLRQPGVREAVALAREDNPGDQRLVAYLVADVPDLAALRSALARVLPEPMVPAAFVLLDQLPLTPNGKLDRKALPAPEGAAYAQRPYEAPQGDTEAALAAIWSELLQQEQVGRHDHFFELGGHSLLVTQLLARIRREWGLDIALTEVFSNPVLSELAGIILDQELMAYGAEELESMISQDRA</sequence>
<dbReference type="InterPro" id="IPR036736">
    <property type="entry name" value="ACP-like_sf"/>
</dbReference>
<proteinExistence type="predicted"/>
<dbReference type="FunFam" id="3.40.50.980:FF:000001">
    <property type="entry name" value="Non-ribosomal peptide synthetase"/>
    <property type="match status" value="2"/>
</dbReference>